<evidence type="ECO:0000313" key="3">
    <source>
        <dbReference type="Proteomes" id="UP001153269"/>
    </source>
</evidence>
<name>A0A9N7VI68_PLEPL</name>
<gene>
    <name evidence="2" type="ORF">PLEPLA_LOCUS37423</name>
</gene>
<dbReference type="AlphaFoldDB" id="A0A9N7VI68"/>
<accession>A0A9N7VI68</accession>
<feature type="region of interest" description="Disordered" evidence="1">
    <location>
        <begin position="175"/>
        <end position="221"/>
    </location>
</feature>
<feature type="region of interest" description="Disordered" evidence="1">
    <location>
        <begin position="56"/>
        <end position="83"/>
    </location>
</feature>
<organism evidence="2 3">
    <name type="scientific">Pleuronectes platessa</name>
    <name type="common">European plaice</name>
    <dbReference type="NCBI Taxonomy" id="8262"/>
    <lineage>
        <taxon>Eukaryota</taxon>
        <taxon>Metazoa</taxon>
        <taxon>Chordata</taxon>
        <taxon>Craniata</taxon>
        <taxon>Vertebrata</taxon>
        <taxon>Euteleostomi</taxon>
        <taxon>Actinopterygii</taxon>
        <taxon>Neopterygii</taxon>
        <taxon>Teleostei</taxon>
        <taxon>Neoteleostei</taxon>
        <taxon>Acanthomorphata</taxon>
        <taxon>Carangaria</taxon>
        <taxon>Pleuronectiformes</taxon>
        <taxon>Pleuronectoidei</taxon>
        <taxon>Pleuronectidae</taxon>
        <taxon>Pleuronectes</taxon>
    </lineage>
</organism>
<proteinExistence type="predicted"/>
<sequence length="348" mass="37758">MLLKATAQVQMIQTARAMLEAEQGAGLERSGSQAQVSGGALPQLTPSLRVILRVEEDGGEERRGEERRGEERRGSPCGGQGERSDLEICGHFVQDGMATAVATTITLQGRETESSGDGAVSASTSPALIWLLLHLSNPSLSLTFSDIYPPPQWQRPARSHRPAWVSLCGLKMRRAREGEQEKGGGREGRAEHHIPKRPATTEWENGEQFHRTGGKVTRASRRDTSQPLCLFISSEAAQQREPAALVFSGSTVACDLLWRWSACHCSLQLMQQEATPPPINACSVMAATAARGSDLTAHLSCHTNSGRSSTLMAANMLQGSSLRPPRRVAVTKKLYISPDRKLLSCTNR</sequence>
<dbReference type="Proteomes" id="UP001153269">
    <property type="component" value="Unassembled WGS sequence"/>
</dbReference>
<comment type="caution">
    <text evidence="2">The sequence shown here is derived from an EMBL/GenBank/DDBJ whole genome shotgun (WGS) entry which is preliminary data.</text>
</comment>
<evidence type="ECO:0000313" key="2">
    <source>
        <dbReference type="EMBL" id="CAB1449738.1"/>
    </source>
</evidence>
<reference evidence="2" key="1">
    <citation type="submission" date="2020-03" db="EMBL/GenBank/DDBJ databases">
        <authorList>
            <person name="Weist P."/>
        </authorList>
    </citation>
    <scope>NUCLEOTIDE SEQUENCE</scope>
</reference>
<feature type="compositionally biased region" description="Basic and acidic residues" evidence="1">
    <location>
        <begin position="175"/>
        <end position="193"/>
    </location>
</feature>
<keyword evidence="3" id="KW-1185">Reference proteome</keyword>
<dbReference type="EMBL" id="CADEAL010004025">
    <property type="protein sequence ID" value="CAB1449738.1"/>
    <property type="molecule type" value="Genomic_DNA"/>
</dbReference>
<evidence type="ECO:0000256" key="1">
    <source>
        <dbReference type="SAM" id="MobiDB-lite"/>
    </source>
</evidence>
<feature type="compositionally biased region" description="Basic and acidic residues" evidence="1">
    <location>
        <begin position="56"/>
        <end position="74"/>
    </location>
</feature>
<protein>
    <submittedName>
        <fullName evidence="2">Uncharacterized protein</fullName>
    </submittedName>
</protein>